<dbReference type="PANTHER" id="PTHR31973:SF195">
    <property type="entry name" value="MUDR FAMILY TRANSPOSASE"/>
    <property type="match status" value="1"/>
</dbReference>
<feature type="domain" description="MULE transposase" evidence="1">
    <location>
        <begin position="117"/>
        <end position="184"/>
    </location>
</feature>
<accession>A0A834SSN3</accession>
<gene>
    <name evidence="2" type="ORF">G2W53_041790</name>
</gene>
<dbReference type="OrthoDB" id="683469at2759"/>
<reference evidence="2" key="1">
    <citation type="submission" date="2020-09" db="EMBL/GenBank/DDBJ databases">
        <title>Genome-Enabled Discovery of Anthraquinone Biosynthesis in Senna tora.</title>
        <authorList>
            <person name="Kang S.-H."/>
            <person name="Pandey R.P."/>
            <person name="Lee C.-M."/>
            <person name="Sim J.-S."/>
            <person name="Jeong J.-T."/>
            <person name="Choi B.-S."/>
            <person name="Jung M."/>
            <person name="Ginzburg D."/>
            <person name="Zhao K."/>
            <person name="Won S.Y."/>
            <person name="Oh T.-J."/>
            <person name="Yu Y."/>
            <person name="Kim N.-H."/>
            <person name="Lee O.R."/>
            <person name="Lee T.-H."/>
            <person name="Bashyal P."/>
            <person name="Kim T.-S."/>
            <person name="Lee W.-H."/>
            <person name="Kawkins C."/>
            <person name="Kim C.-K."/>
            <person name="Kim J.S."/>
            <person name="Ahn B.O."/>
            <person name="Rhee S.Y."/>
            <person name="Sohng J.K."/>
        </authorList>
    </citation>
    <scope>NUCLEOTIDE SEQUENCE</scope>
    <source>
        <tissue evidence="2">Leaf</tissue>
    </source>
</reference>
<evidence type="ECO:0000313" key="3">
    <source>
        <dbReference type="Proteomes" id="UP000634136"/>
    </source>
</evidence>
<dbReference type="AlphaFoldDB" id="A0A834SSN3"/>
<name>A0A834SSN3_9FABA</name>
<dbReference type="PANTHER" id="PTHR31973">
    <property type="entry name" value="POLYPROTEIN, PUTATIVE-RELATED"/>
    <property type="match status" value="1"/>
</dbReference>
<dbReference type="Proteomes" id="UP000634136">
    <property type="component" value="Unassembled WGS sequence"/>
</dbReference>
<protein>
    <recommendedName>
        <fullName evidence="1">MULE transposase domain-containing protein</fullName>
    </recommendedName>
</protein>
<dbReference type="InterPro" id="IPR018289">
    <property type="entry name" value="MULE_transposase_dom"/>
</dbReference>
<evidence type="ECO:0000313" key="2">
    <source>
        <dbReference type="EMBL" id="KAF7802679.1"/>
    </source>
</evidence>
<dbReference type="Pfam" id="PF10551">
    <property type="entry name" value="MULE"/>
    <property type="match status" value="1"/>
</dbReference>
<proteinExistence type="predicted"/>
<dbReference type="EMBL" id="JAAIUW010000013">
    <property type="protein sequence ID" value="KAF7802679.1"/>
    <property type="molecule type" value="Genomic_DNA"/>
</dbReference>
<keyword evidence="3" id="KW-1185">Reference proteome</keyword>
<evidence type="ECO:0000259" key="1">
    <source>
        <dbReference type="Pfam" id="PF10551"/>
    </source>
</evidence>
<comment type="caution">
    <text evidence="2">The sequence shown here is derived from an EMBL/GenBank/DDBJ whole genome shotgun (WGS) entry which is preliminary data.</text>
</comment>
<organism evidence="2 3">
    <name type="scientific">Senna tora</name>
    <dbReference type="NCBI Taxonomy" id="362788"/>
    <lineage>
        <taxon>Eukaryota</taxon>
        <taxon>Viridiplantae</taxon>
        <taxon>Streptophyta</taxon>
        <taxon>Embryophyta</taxon>
        <taxon>Tracheophyta</taxon>
        <taxon>Spermatophyta</taxon>
        <taxon>Magnoliopsida</taxon>
        <taxon>eudicotyledons</taxon>
        <taxon>Gunneridae</taxon>
        <taxon>Pentapetalae</taxon>
        <taxon>rosids</taxon>
        <taxon>fabids</taxon>
        <taxon>Fabales</taxon>
        <taxon>Fabaceae</taxon>
        <taxon>Caesalpinioideae</taxon>
        <taxon>Cassia clade</taxon>
        <taxon>Senna</taxon>
    </lineage>
</organism>
<sequence>MRARERDYYWEITQYVGPHTCVTPTLTQDNPKMDSTFIASCIVPDVIMTPGIRVSAIIDRIRVMFNTTVKYKKAWRAKHKALGRAFGNWDRSYAIMPRWLEAARHFNPALGHLKPILQIDGTFLYGKYTGTLLLAVGQDGNKKVVPLAFAIVEKEKCLLCQASVEQLEQGVKEREAEEAICPDRTNNAEA</sequence>